<gene>
    <name evidence="1" type="ORF">SCF082_LOCUS51484</name>
</gene>
<proteinExistence type="predicted"/>
<evidence type="ECO:0000313" key="2">
    <source>
        <dbReference type="Proteomes" id="UP001642464"/>
    </source>
</evidence>
<organism evidence="1 2">
    <name type="scientific">Durusdinium trenchii</name>
    <dbReference type="NCBI Taxonomy" id="1381693"/>
    <lineage>
        <taxon>Eukaryota</taxon>
        <taxon>Sar</taxon>
        <taxon>Alveolata</taxon>
        <taxon>Dinophyceae</taxon>
        <taxon>Suessiales</taxon>
        <taxon>Symbiodiniaceae</taxon>
        <taxon>Durusdinium</taxon>
    </lineage>
</organism>
<dbReference type="InterPro" id="IPR016024">
    <property type="entry name" value="ARM-type_fold"/>
</dbReference>
<reference evidence="1 2" key="1">
    <citation type="submission" date="2024-02" db="EMBL/GenBank/DDBJ databases">
        <authorList>
            <person name="Chen Y."/>
            <person name="Shah S."/>
            <person name="Dougan E. K."/>
            <person name="Thang M."/>
            <person name="Chan C."/>
        </authorList>
    </citation>
    <scope>NUCLEOTIDE SEQUENCE [LARGE SCALE GENOMIC DNA]</scope>
</reference>
<comment type="caution">
    <text evidence="1">The sequence shown here is derived from an EMBL/GenBank/DDBJ whole genome shotgun (WGS) entry which is preliminary data.</text>
</comment>
<dbReference type="InterPro" id="IPR011989">
    <property type="entry name" value="ARM-like"/>
</dbReference>
<keyword evidence="2" id="KW-1185">Reference proteome</keyword>
<name>A0ABP0SES8_9DINO</name>
<dbReference type="Proteomes" id="UP001642464">
    <property type="component" value="Unassembled WGS sequence"/>
</dbReference>
<dbReference type="EMBL" id="CAXAMM010043596">
    <property type="protein sequence ID" value="CAK9110864.1"/>
    <property type="molecule type" value="Genomic_DNA"/>
</dbReference>
<evidence type="ECO:0000313" key="1">
    <source>
        <dbReference type="EMBL" id="CAK9110864.1"/>
    </source>
</evidence>
<sequence length="502" mass="55565">QDDGRLTGGHTGRQEPVHGRLALEGNFAVSSVVDCIMDHYFHGSNQVEDTTTPEWKEAVSLILEVLRRCAESVSSIEDKVIPKILENLELWRPAWAQQRAAWAAEIFFNNALGKEPVPFRIWMSMLHQKGKAFLDLCESFLAVAPGSYQELMEHLCNELAGGDGLNRGDAIRAIGSLASKQDKKVMIQLRRYLGRADFILIREGPHYLLAALEVLHSLNGHEDDEKPWKSPATPAHFKLMKALAKRLTKTGSKSYSSPLLNLSLALTEEVGADELPSQALLGAVDPSSVPSRLTALELLCQTSAHSTQVEVCLRLLEDPDLRVKSAALDAMRFCGSDPDRVPIGSRWLKIVAFQADLLGQKALEHLHHWDHFVRRAALALLREAVQTEETIEALLTLLEDPSSEVVCRAIVAIAELDRGPKDETPEAAEEHETKLCGALAPLLEHGDVNVRQEAALALAQMPGPRKLARNMLLQRPVWPELTKEVIEAKQSASNSLETFYNI</sequence>
<dbReference type="Gene3D" id="1.25.10.10">
    <property type="entry name" value="Leucine-rich Repeat Variant"/>
    <property type="match status" value="1"/>
</dbReference>
<dbReference type="SUPFAM" id="SSF48371">
    <property type="entry name" value="ARM repeat"/>
    <property type="match status" value="2"/>
</dbReference>
<feature type="non-terminal residue" evidence="1">
    <location>
        <position position="1"/>
    </location>
</feature>
<accession>A0ABP0SES8</accession>
<protein>
    <submittedName>
        <fullName evidence="1">Uncharacterized protein</fullName>
    </submittedName>
</protein>